<sequence length="131" mass="15349">MREVRVEHYRITTIVSVNELRRSDCVVRLLVRNRFFFLSIDNLHEYAERETTQDTAEESLMLLILLNLTLKNTHTCNFSVCFHSFLSVDSLHEYVARETTQDTAEESLELLILLNLTFYCSHTCCHALTMT</sequence>
<keyword evidence="2" id="KW-1185">Reference proteome</keyword>
<evidence type="ECO:0000313" key="1">
    <source>
        <dbReference type="EMBL" id="MPC20375.1"/>
    </source>
</evidence>
<evidence type="ECO:0000313" key="2">
    <source>
        <dbReference type="Proteomes" id="UP000324222"/>
    </source>
</evidence>
<gene>
    <name evidence="1" type="ORF">E2C01_013317</name>
</gene>
<accession>A0A5B7DH03</accession>
<comment type="caution">
    <text evidence="1">The sequence shown here is derived from an EMBL/GenBank/DDBJ whole genome shotgun (WGS) entry which is preliminary data.</text>
</comment>
<dbReference type="EMBL" id="VSRR010000865">
    <property type="protein sequence ID" value="MPC20375.1"/>
    <property type="molecule type" value="Genomic_DNA"/>
</dbReference>
<proteinExistence type="predicted"/>
<reference evidence="1 2" key="1">
    <citation type="submission" date="2019-05" db="EMBL/GenBank/DDBJ databases">
        <title>Another draft genome of Portunus trituberculatus and its Hox gene families provides insights of decapod evolution.</title>
        <authorList>
            <person name="Jeong J.-H."/>
            <person name="Song I."/>
            <person name="Kim S."/>
            <person name="Choi T."/>
            <person name="Kim D."/>
            <person name="Ryu S."/>
            <person name="Kim W."/>
        </authorList>
    </citation>
    <scope>NUCLEOTIDE SEQUENCE [LARGE SCALE GENOMIC DNA]</scope>
    <source>
        <tissue evidence="1">Muscle</tissue>
    </source>
</reference>
<dbReference type="Proteomes" id="UP000324222">
    <property type="component" value="Unassembled WGS sequence"/>
</dbReference>
<organism evidence="1 2">
    <name type="scientific">Portunus trituberculatus</name>
    <name type="common">Swimming crab</name>
    <name type="synonym">Neptunus trituberculatus</name>
    <dbReference type="NCBI Taxonomy" id="210409"/>
    <lineage>
        <taxon>Eukaryota</taxon>
        <taxon>Metazoa</taxon>
        <taxon>Ecdysozoa</taxon>
        <taxon>Arthropoda</taxon>
        <taxon>Crustacea</taxon>
        <taxon>Multicrustacea</taxon>
        <taxon>Malacostraca</taxon>
        <taxon>Eumalacostraca</taxon>
        <taxon>Eucarida</taxon>
        <taxon>Decapoda</taxon>
        <taxon>Pleocyemata</taxon>
        <taxon>Brachyura</taxon>
        <taxon>Eubrachyura</taxon>
        <taxon>Portunoidea</taxon>
        <taxon>Portunidae</taxon>
        <taxon>Portuninae</taxon>
        <taxon>Portunus</taxon>
    </lineage>
</organism>
<dbReference type="AlphaFoldDB" id="A0A5B7DH03"/>
<name>A0A5B7DH03_PORTR</name>
<protein>
    <submittedName>
        <fullName evidence="1">Uncharacterized protein</fullName>
    </submittedName>
</protein>